<reference evidence="3" key="1">
    <citation type="journal article" date="2020" name="Nature">
        <title>Giant virus diversity and host interactions through global metagenomics.</title>
        <authorList>
            <person name="Schulz F."/>
            <person name="Roux S."/>
            <person name="Paez-Espino D."/>
            <person name="Jungbluth S."/>
            <person name="Walsh D.A."/>
            <person name="Denef V.J."/>
            <person name="McMahon K.D."/>
            <person name="Konstantinidis K.T."/>
            <person name="Eloe-Fadrosh E.A."/>
            <person name="Kyrpides N.C."/>
            <person name="Woyke T."/>
        </authorList>
    </citation>
    <scope>NUCLEOTIDE SEQUENCE</scope>
    <source>
        <strain evidence="3">GVMAG-S-3300013014-113</strain>
    </source>
</reference>
<dbReference type="InterPro" id="IPR036361">
    <property type="entry name" value="SAP_dom_sf"/>
</dbReference>
<dbReference type="InterPro" id="IPR003034">
    <property type="entry name" value="SAP_dom"/>
</dbReference>
<sequence length="211" mass="25013">MTSKELFMQFLNESDNESVSDNERNSKNDNNERKNKERCLISNELLDNNAITLICNHKFNFLELYNEVTEQKTKKLLDNSKLRLNEIKCPYCRTVNNKIMPYFKYYEHKLVKGVNSPPDLSIQLYECSYIDKSLNKCGKNACITKYGIFCNNHFKYTINEEKLLASIQPDIMKMYKKKTLIELKNELRMHNYKLTGKKEDLINRLVIKLNQ</sequence>
<feature type="compositionally biased region" description="Basic and acidic residues" evidence="1">
    <location>
        <begin position="21"/>
        <end position="34"/>
    </location>
</feature>
<protein>
    <recommendedName>
        <fullName evidence="2">SAP domain-containing protein</fullName>
    </recommendedName>
</protein>
<dbReference type="SUPFAM" id="SSF68906">
    <property type="entry name" value="SAP domain"/>
    <property type="match status" value="1"/>
</dbReference>
<dbReference type="EMBL" id="MN740956">
    <property type="protein sequence ID" value="QHU19828.1"/>
    <property type="molecule type" value="Genomic_DNA"/>
</dbReference>
<dbReference type="Gene3D" id="1.10.720.30">
    <property type="entry name" value="SAP domain"/>
    <property type="match status" value="1"/>
</dbReference>
<feature type="domain" description="SAP" evidence="2">
    <location>
        <begin position="174"/>
        <end position="205"/>
    </location>
</feature>
<dbReference type="AlphaFoldDB" id="A0A6C0KU09"/>
<proteinExistence type="predicted"/>
<organism evidence="3">
    <name type="scientific">viral metagenome</name>
    <dbReference type="NCBI Taxonomy" id="1070528"/>
    <lineage>
        <taxon>unclassified sequences</taxon>
        <taxon>metagenomes</taxon>
        <taxon>organismal metagenomes</taxon>
    </lineage>
</organism>
<dbReference type="Pfam" id="PF02037">
    <property type="entry name" value="SAP"/>
    <property type="match status" value="1"/>
</dbReference>
<feature type="region of interest" description="Disordered" evidence="1">
    <location>
        <begin position="13"/>
        <end position="34"/>
    </location>
</feature>
<accession>A0A6C0KU09</accession>
<name>A0A6C0KU09_9ZZZZ</name>
<evidence type="ECO:0000259" key="2">
    <source>
        <dbReference type="Pfam" id="PF02037"/>
    </source>
</evidence>
<evidence type="ECO:0000313" key="3">
    <source>
        <dbReference type="EMBL" id="QHU19828.1"/>
    </source>
</evidence>
<evidence type="ECO:0000256" key="1">
    <source>
        <dbReference type="SAM" id="MobiDB-lite"/>
    </source>
</evidence>